<organism evidence="4 5">
    <name type="scientific">Arthrobacter citreus</name>
    <dbReference type="NCBI Taxonomy" id="1670"/>
    <lineage>
        <taxon>Bacteria</taxon>
        <taxon>Bacillati</taxon>
        <taxon>Actinomycetota</taxon>
        <taxon>Actinomycetes</taxon>
        <taxon>Micrococcales</taxon>
        <taxon>Micrococcaceae</taxon>
        <taxon>Arthrobacter</taxon>
    </lineage>
</organism>
<keyword evidence="2" id="KW-0378">Hydrolase</keyword>
<gene>
    <name evidence="4" type="ORF">AAE021_10080</name>
</gene>
<dbReference type="NCBIfam" id="TIGR01879">
    <property type="entry name" value="hydantase"/>
    <property type="match status" value="1"/>
</dbReference>
<dbReference type="InterPro" id="IPR036264">
    <property type="entry name" value="Bact_exopeptidase_dim_dom"/>
</dbReference>
<evidence type="ECO:0000256" key="1">
    <source>
        <dbReference type="ARBA" id="ARBA00006153"/>
    </source>
</evidence>
<name>A0ABZ2ZR31_9MICC</name>
<dbReference type="Gene3D" id="3.30.70.360">
    <property type="match status" value="1"/>
</dbReference>
<evidence type="ECO:0000313" key="5">
    <source>
        <dbReference type="Proteomes" id="UP001448858"/>
    </source>
</evidence>
<dbReference type="InterPro" id="IPR010158">
    <property type="entry name" value="Amidase_Cbmase"/>
</dbReference>
<feature type="region of interest" description="Disordered" evidence="3">
    <location>
        <begin position="72"/>
        <end position="91"/>
    </location>
</feature>
<dbReference type="PANTHER" id="PTHR32494:SF5">
    <property type="entry name" value="ALLANTOATE AMIDOHYDROLASE"/>
    <property type="match status" value="1"/>
</dbReference>
<proteinExistence type="inferred from homology"/>
<comment type="similarity">
    <text evidence="1">Belongs to the peptidase M20 family.</text>
</comment>
<keyword evidence="5" id="KW-1185">Reference proteome</keyword>
<sequence>MVNTTSVNTLLRAIEDTGRDGRRGGYSRPVYSTAEGDLRAWFTAEASRRGLSVETDRNGILWAWWDLPGGGSKGSGGAPVPGSGTDSAPERRGALVTGSHLDSVPGGGAFDGPLGVASALAAVDILQDRENTGSLQRNRALAVAVFPEEEGSRFGVACLGSRLLAGAIEPRKALALRDADGNTFADVSRANGLDPDRMGRDDATLSLIGDFVELHVEQGKGLNTEEFTDAAGRGPAVAVAGSILGHGRWRFSITGQGNHAGTTLMADRSDPMVAAAQLIVAVRQTAASQSGARATVGRLEPVPGGTNVIASRVDLWLDVRHPDDAVTAALVEKIHGQAQKIAAFEGCSVQLTEESFSGTVHFDPALQRALAQSVARTVPGAPVLATGAGHDAGVLAARVPTGMLFVRNPSGISHSPEEYVEDGDAELGVQALADVLQDLL</sequence>
<dbReference type="InterPro" id="IPR002933">
    <property type="entry name" value="Peptidase_M20"/>
</dbReference>
<dbReference type="Pfam" id="PF01546">
    <property type="entry name" value="Peptidase_M20"/>
    <property type="match status" value="1"/>
</dbReference>
<evidence type="ECO:0000256" key="3">
    <source>
        <dbReference type="SAM" id="MobiDB-lite"/>
    </source>
</evidence>
<evidence type="ECO:0000256" key="2">
    <source>
        <dbReference type="ARBA" id="ARBA00022801"/>
    </source>
</evidence>
<dbReference type="NCBIfam" id="NF006770">
    <property type="entry name" value="PRK09290.1-4"/>
    <property type="match status" value="1"/>
</dbReference>
<dbReference type="PIRSF" id="PIRSF001235">
    <property type="entry name" value="Amidase_carbamoylase"/>
    <property type="match status" value="1"/>
</dbReference>
<dbReference type="EMBL" id="CP151657">
    <property type="protein sequence ID" value="WZP14550.1"/>
    <property type="molecule type" value="Genomic_DNA"/>
</dbReference>
<dbReference type="SUPFAM" id="SSF55031">
    <property type="entry name" value="Bacterial exopeptidase dimerisation domain"/>
    <property type="match status" value="1"/>
</dbReference>
<dbReference type="RefSeq" id="WP_342022203.1">
    <property type="nucleotide sequence ID" value="NZ_CP151657.1"/>
</dbReference>
<dbReference type="SUPFAM" id="SSF53187">
    <property type="entry name" value="Zn-dependent exopeptidases"/>
    <property type="match status" value="1"/>
</dbReference>
<accession>A0ABZ2ZR31</accession>
<dbReference type="Gene3D" id="3.40.630.10">
    <property type="entry name" value="Zn peptidases"/>
    <property type="match status" value="1"/>
</dbReference>
<evidence type="ECO:0000313" key="4">
    <source>
        <dbReference type="EMBL" id="WZP14550.1"/>
    </source>
</evidence>
<dbReference type="Proteomes" id="UP001448858">
    <property type="component" value="Chromosome"/>
</dbReference>
<protein>
    <submittedName>
        <fullName evidence="4">Allantoate amidohydrolase</fullName>
    </submittedName>
</protein>
<dbReference type="PANTHER" id="PTHR32494">
    <property type="entry name" value="ALLANTOATE DEIMINASE-RELATED"/>
    <property type="match status" value="1"/>
</dbReference>
<reference evidence="4 5" key="1">
    <citation type="submission" date="2024-04" db="EMBL/GenBank/DDBJ databases">
        <title>Arthrobacter sp. from Plains bison fecal sample.</title>
        <authorList>
            <person name="Ruzzini A."/>
        </authorList>
    </citation>
    <scope>NUCLEOTIDE SEQUENCE [LARGE SCALE GENOMIC DNA]</scope>
    <source>
        <strain evidence="4 5">EINP1</strain>
    </source>
</reference>